<evidence type="ECO:0000313" key="3">
    <source>
        <dbReference type="Proteomes" id="UP000188268"/>
    </source>
</evidence>
<accession>A0A1R3IGP3</accession>
<dbReference type="EMBL" id="AWWV01010089">
    <property type="protein sequence ID" value="OMO81766.1"/>
    <property type="molecule type" value="Genomic_DNA"/>
</dbReference>
<keyword evidence="3" id="KW-1185">Reference proteome</keyword>
<dbReference type="Gramene" id="OMO81766">
    <property type="protein sequence ID" value="OMO81766"/>
    <property type="gene ID" value="CCACVL1_12230"/>
</dbReference>
<dbReference type="AlphaFoldDB" id="A0A1R3IGP3"/>
<comment type="caution">
    <text evidence="2">The sequence shown here is derived from an EMBL/GenBank/DDBJ whole genome shotgun (WGS) entry which is preliminary data.</text>
</comment>
<name>A0A1R3IGP3_COCAP</name>
<protein>
    <submittedName>
        <fullName evidence="2">Uncharacterized protein</fullName>
    </submittedName>
</protein>
<feature type="region of interest" description="Disordered" evidence="1">
    <location>
        <begin position="41"/>
        <end position="70"/>
    </location>
</feature>
<evidence type="ECO:0000256" key="1">
    <source>
        <dbReference type="SAM" id="MobiDB-lite"/>
    </source>
</evidence>
<sequence length="70" mass="8211">MDGTVDVTEDKHQLTSNLLLRTIRRKREQMFDVQEIQPIDANEPIDVEKKDEYDSKDGVPLNKKIKIEKD</sequence>
<proteinExistence type="predicted"/>
<gene>
    <name evidence="2" type="ORF">CCACVL1_12230</name>
</gene>
<reference evidence="2 3" key="1">
    <citation type="submission" date="2013-09" db="EMBL/GenBank/DDBJ databases">
        <title>Corchorus capsularis genome sequencing.</title>
        <authorList>
            <person name="Alam M."/>
            <person name="Haque M.S."/>
            <person name="Islam M.S."/>
            <person name="Emdad E.M."/>
            <person name="Islam M.M."/>
            <person name="Ahmed B."/>
            <person name="Halim A."/>
            <person name="Hossen Q.M.M."/>
            <person name="Hossain M.Z."/>
            <person name="Ahmed R."/>
            <person name="Khan M.M."/>
            <person name="Islam R."/>
            <person name="Rashid M.M."/>
            <person name="Khan S.A."/>
            <person name="Rahman M.S."/>
            <person name="Alam M."/>
        </authorList>
    </citation>
    <scope>NUCLEOTIDE SEQUENCE [LARGE SCALE GENOMIC DNA]</scope>
    <source>
        <strain evidence="3">cv. CVL-1</strain>
        <tissue evidence="2">Whole seedling</tissue>
    </source>
</reference>
<dbReference type="Proteomes" id="UP000188268">
    <property type="component" value="Unassembled WGS sequence"/>
</dbReference>
<feature type="compositionally biased region" description="Basic and acidic residues" evidence="1">
    <location>
        <begin position="46"/>
        <end position="57"/>
    </location>
</feature>
<organism evidence="2 3">
    <name type="scientific">Corchorus capsularis</name>
    <name type="common">Jute</name>
    <dbReference type="NCBI Taxonomy" id="210143"/>
    <lineage>
        <taxon>Eukaryota</taxon>
        <taxon>Viridiplantae</taxon>
        <taxon>Streptophyta</taxon>
        <taxon>Embryophyta</taxon>
        <taxon>Tracheophyta</taxon>
        <taxon>Spermatophyta</taxon>
        <taxon>Magnoliopsida</taxon>
        <taxon>eudicotyledons</taxon>
        <taxon>Gunneridae</taxon>
        <taxon>Pentapetalae</taxon>
        <taxon>rosids</taxon>
        <taxon>malvids</taxon>
        <taxon>Malvales</taxon>
        <taxon>Malvaceae</taxon>
        <taxon>Grewioideae</taxon>
        <taxon>Apeibeae</taxon>
        <taxon>Corchorus</taxon>
    </lineage>
</organism>
<evidence type="ECO:0000313" key="2">
    <source>
        <dbReference type="EMBL" id="OMO81766.1"/>
    </source>
</evidence>